<dbReference type="Proteomes" id="UP001566132">
    <property type="component" value="Unassembled WGS sequence"/>
</dbReference>
<comment type="caution">
    <text evidence="1">The sequence shown here is derived from an EMBL/GenBank/DDBJ whole genome shotgun (WGS) entry which is preliminary data.</text>
</comment>
<dbReference type="AlphaFoldDB" id="A0ABD1E746"/>
<organism evidence="1 2">
    <name type="scientific">Hypothenemus hampei</name>
    <name type="common">Coffee berry borer</name>
    <dbReference type="NCBI Taxonomy" id="57062"/>
    <lineage>
        <taxon>Eukaryota</taxon>
        <taxon>Metazoa</taxon>
        <taxon>Ecdysozoa</taxon>
        <taxon>Arthropoda</taxon>
        <taxon>Hexapoda</taxon>
        <taxon>Insecta</taxon>
        <taxon>Pterygota</taxon>
        <taxon>Neoptera</taxon>
        <taxon>Endopterygota</taxon>
        <taxon>Coleoptera</taxon>
        <taxon>Polyphaga</taxon>
        <taxon>Cucujiformia</taxon>
        <taxon>Curculionidae</taxon>
        <taxon>Scolytinae</taxon>
        <taxon>Hypothenemus</taxon>
    </lineage>
</organism>
<gene>
    <name evidence="1" type="ORF">ABEB36_013123</name>
</gene>
<feature type="non-terminal residue" evidence="1">
    <location>
        <position position="55"/>
    </location>
</feature>
<keyword evidence="2" id="KW-1185">Reference proteome</keyword>
<protein>
    <submittedName>
        <fullName evidence="1">Uncharacterized protein</fullName>
    </submittedName>
</protein>
<evidence type="ECO:0000313" key="2">
    <source>
        <dbReference type="Proteomes" id="UP001566132"/>
    </source>
</evidence>
<feature type="non-terminal residue" evidence="1">
    <location>
        <position position="1"/>
    </location>
</feature>
<dbReference type="EMBL" id="JBDJPC010000010">
    <property type="protein sequence ID" value="KAL1490424.1"/>
    <property type="molecule type" value="Genomic_DNA"/>
</dbReference>
<proteinExistence type="predicted"/>
<name>A0ABD1E746_HYPHA</name>
<sequence length="55" mass="6264">DRINSRTLNIPPQAFIEYSFVINSRLMQAKEDLINYADSTSIKGYLTEASLRDPS</sequence>
<accession>A0ABD1E746</accession>
<evidence type="ECO:0000313" key="1">
    <source>
        <dbReference type="EMBL" id="KAL1490424.1"/>
    </source>
</evidence>
<reference evidence="1 2" key="1">
    <citation type="submission" date="2024-05" db="EMBL/GenBank/DDBJ databases">
        <title>Genetic variation in Jamaican populations of the coffee berry borer (Hypothenemus hampei).</title>
        <authorList>
            <person name="Errbii M."/>
            <person name="Myrie A."/>
        </authorList>
    </citation>
    <scope>NUCLEOTIDE SEQUENCE [LARGE SCALE GENOMIC DNA]</scope>
    <source>
        <strain evidence="1">JA-Hopewell-2020-01-JO</strain>
        <tissue evidence="1">Whole body</tissue>
    </source>
</reference>